<evidence type="ECO:0000313" key="1">
    <source>
        <dbReference type="EMBL" id="KAF7811949.1"/>
    </source>
</evidence>
<dbReference type="EMBL" id="JAAIUW010000010">
    <property type="protein sequence ID" value="KAF7811949.1"/>
    <property type="molecule type" value="Genomic_DNA"/>
</dbReference>
<proteinExistence type="predicted"/>
<reference evidence="1" key="1">
    <citation type="submission" date="2020-09" db="EMBL/GenBank/DDBJ databases">
        <title>Genome-Enabled Discovery of Anthraquinone Biosynthesis in Senna tora.</title>
        <authorList>
            <person name="Kang S.-H."/>
            <person name="Pandey R.P."/>
            <person name="Lee C.-M."/>
            <person name="Sim J.-S."/>
            <person name="Jeong J.-T."/>
            <person name="Choi B.-S."/>
            <person name="Jung M."/>
            <person name="Ginzburg D."/>
            <person name="Zhao K."/>
            <person name="Won S.Y."/>
            <person name="Oh T.-J."/>
            <person name="Yu Y."/>
            <person name="Kim N.-H."/>
            <person name="Lee O.R."/>
            <person name="Lee T.-H."/>
            <person name="Bashyal P."/>
            <person name="Kim T.-S."/>
            <person name="Lee W.-H."/>
            <person name="Kawkins C."/>
            <person name="Kim C.-K."/>
            <person name="Kim J.S."/>
            <person name="Ahn B.O."/>
            <person name="Rhee S.Y."/>
            <person name="Sohng J.K."/>
        </authorList>
    </citation>
    <scope>NUCLEOTIDE SEQUENCE</scope>
    <source>
        <tissue evidence="1">Leaf</tissue>
    </source>
</reference>
<gene>
    <name evidence="1" type="ORF">G2W53_032925</name>
</gene>
<keyword evidence="2" id="KW-1185">Reference proteome</keyword>
<evidence type="ECO:0000313" key="2">
    <source>
        <dbReference type="Proteomes" id="UP000634136"/>
    </source>
</evidence>
<sequence length="54" mass="6283">MDLFDFSWTKTLHYIAISVPNLPKVLQRRSQLPKCTASSFPLHVLIIKTKEELK</sequence>
<dbReference type="Proteomes" id="UP000634136">
    <property type="component" value="Unassembled WGS sequence"/>
</dbReference>
<name>A0A834T8N1_9FABA</name>
<comment type="caution">
    <text evidence="1">The sequence shown here is derived from an EMBL/GenBank/DDBJ whole genome shotgun (WGS) entry which is preliminary data.</text>
</comment>
<accession>A0A834T8N1</accession>
<organism evidence="1 2">
    <name type="scientific">Senna tora</name>
    <dbReference type="NCBI Taxonomy" id="362788"/>
    <lineage>
        <taxon>Eukaryota</taxon>
        <taxon>Viridiplantae</taxon>
        <taxon>Streptophyta</taxon>
        <taxon>Embryophyta</taxon>
        <taxon>Tracheophyta</taxon>
        <taxon>Spermatophyta</taxon>
        <taxon>Magnoliopsida</taxon>
        <taxon>eudicotyledons</taxon>
        <taxon>Gunneridae</taxon>
        <taxon>Pentapetalae</taxon>
        <taxon>rosids</taxon>
        <taxon>fabids</taxon>
        <taxon>Fabales</taxon>
        <taxon>Fabaceae</taxon>
        <taxon>Caesalpinioideae</taxon>
        <taxon>Cassia clade</taxon>
        <taxon>Senna</taxon>
    </lineage>
</organism>
<dbReference type="AlphaFoldDB" id="A0A834T8N1"/>
<protein>
    <submittedName>
        <fullName evidence="1">Uncharacterized protein</fullName>
    </submittedName>
</protein>